<keyword evidence="3" id="KW-1185">Reference proteome</keyword>
<organism evidence="2 3">
    <name type="scientific">Collybiopsis confluens</name>
    <dbReference type="NCBI Taxonomy" id="2823264"/>
    <lineage>
        <taxon>Eukaryota</taxon>
        <taxon>Fungi</taxon>
        <taxon>Dikarya</taxon>
        <taxon>Basidiomycota</taxon>
        <taxon>Agaricomycotina</taxon>
        <taxon>Agaricomycetes</taxon>
        <taxon>Agaricomycetidae</taxon>
        <taxon>Agaricales</taxon>
        <taxon>Marasmiineae</taxon>
        <taxon>Omphalotaceae</taxon>
        <taxon>Collybiopsis</taxon>
    </lineage>
</organism>
<proteinExistence type="predicted"/>
<dbReference type="Proteomes" id="UP000518752">
    <property type="component" value="Unassembled WGS sequence"/>
</dbReference>
<feature type="compositionally biased region" description="Polar residues" evidence="1">
    <location>
        <begin position="569"/>
        <end position="578"/>
    </location>
</feature>
<evidence type="ECO:0000313" key="3">
    <source>
        <dbReference type="Proteomes" id="UP000518752"/>
    </source>
</evidence>
<protein>
    <submittedName>
        <fullName evidence="2">Uncharacterized protein</fullName>
    </submittedName>
</protein>
<feature type="region of interest" description="Disordered" evidence="1">
    <location>
        <begin position="394"/>
        <end position="419"/>
    </location>
</feature>
<dbReference type="EMBL" id="JAACJN010000010">
    <property type="protein sequence ID" value="KAF5391300.1"/>
    <property type="molecule type" value="Genomic_DNA"/>
</dbReference>
<dbReference type="AlphaFoldDB" id="A0A8H5HXL2"/>
<name>A0A8H5HXL2_9AGAR</name>
<dbReference type="InterPro" id="IPR032675">
    <property type="entry name" value="LRR_dom_sf"/>
</dbReference>
<evidence type="ECO:0000256" key="1">
    <source>
        <dbReference type="SAM" id="MobiDB-lite"/>
    </source>
</evidence>
<reference evidence="2 3" key="1">
    <citation type="journal article" date="2020" name="ISME J.">
        <title>Uncovering the hidden diversity of litter-decomposition mechanisms in mushroom-forming fungi.</title>
        <authorList>
            <person name="Floudas D."/>
            <person name="Bentzer J."/>
            <person name="Ahren D."/>
            <person name="Johansson T."/>
            <person name="Persson P."/>
            <person name="Tunlid A."/>
        </authorList>
    </citation>
    <scope>NUCLEOTIDE SEQUENCE [LARGE SCALE GENOMIC DNA]</scope>
    <source>
        <strain evidence="2 3">CBS 406.79</strain>
    </source>
</reference>
<dbReference type="OrthoDB" id="3215314at2759"/>
<feature type="region of interest" description="Disordered" evidence="1">
    <location>
        <begin position="567"/>
        <end position="611"/>
    </location>
</feature>
<dbReference type="SUPFAM" id="SSF52047">
    <property type="entry name" value="RNI-like"/>
    <property type="match status" value="1"/>
</dbReference>
<feature type="compositionally biased region" description="Polar residues" evidence="1">
    <location>
        <begin position="395"/>
        <end position="413"/>
    </location>
</feature>
<evidence type="ECO:0000313" key="2">
    <source>
        <dbReference type="EMBL" id="KAF5391300.1"/>
    </source>
</evidence>
<gene>
    <name evidence="2" type="ORF">D9757_001900</name>
</gene>
<feature type="region of interest" description="Disordered" evidence="1">
    <location>
        <begin position="454"/>
        <end position="507"/>
    </location>
</feature>
<dbReference type="Gene3D" id="3.80.10.10">
    <property type="entry name" value="Ribonuclease Inhibitor"/>
    <property type="match status" value="1"/>
</dbReference>
<accession>A0A8H5HXL2</accession>
<sequence>MSNHDLYVPTLSVALTYAPSQEPDILKALIPTYTPDPAFDISTVDPLLWATIAQIYGTSLPNIFTTYPISLQDTHLPRLRSIPPTPTFALITVLELPGCPQLTDDTAITIKSLPLLTAFDASDTAFSSWGVRKLLMPTLDSDWTGPWGLRILRLRNCKAVDQTLFKALQPLKLLSVLDLRGTSVDPNGIPSPFAWYPTTPDPAFFKLLFHPTPLTESISALQAGISNFQSSTAAFRLHINTFEKPRRNDSHPETAVKIQGEAFAFTSDTMLSHDPQPLDTTTDYMLAVAEKESQEMVSHQKIRNFYAPILRVPPSSSHANYYSAAVYYAKFARDEQAPMRRNNIWPSLSFSDRPLKRQKLSTEAAPGQSSSMPLMLYRSPASWSPVVPVVHKSNSDTVYRDQSSTTSRQGVTNKSKRQIISDLKRGISAPRSRRAKGDAMATFDGARNLVSAKNVGNANQSRRDLPGKNPFRRSAIVPTSADGFTSERPKNRLSSFRSASEPKLGGFDEISNASSSMLKDLLSSPSSFASDSRKQVFKPISHVRIPPLPLDELRKLKDSMADKFGAKLRNSSATNNSSSHDREYSRRKSFSAGDCKDGISNTPSGESARGRQFSRVGFDWKAWGAK</sequence>
<comment type="caution">
    <text evidence="2">The sequence shown here is derived from an EMBL/GenBank/DDBJ whole genome shotgun (WGS) entry which is preliminary data.</text>
</comment>